<sequence>MPISILSKDTYSISLVLDGYPLELASAIRRASMLYTPVMAVDEVYIVENNSLLYDEVLAHRLAMIPFSSEEAISHYRSPDECAECKENCDGCFSNIYLEVEAKDKETMVYSRDIKSDDPTITPISDSIPIVLLGKNQKISLQAKLRLGYGAEHSKFNPVAAAVVRYYPKVIVEEDCQIAIEVCPENVFESKDGKLVVKNEASCTLCQECTRVCKGIKVEQVEGKYILYVESVGSLKPERVLIEASKSILRKLNELKKVIG</sequence>
<feature type="binding site" evidence="4">
    <location>
        <position position="209"/>
    </location>
    <ligand>
        <name>[3Fe-4S] cluster</name>
        <dbReference type="ChEBI" id="CHEBI:21137"/>
    </ligand>
</feature>
<reference evidence="6 7" key="1">
    <citation type="submission" date="2014-03" db="EMBL/GenBank/DDBJ databases">
        <title>Draft genome sequence of the novel thermoacidophilic archaea Acidianus copahuensis ALE1 strain, isolated from Copahue volcanic area in Neuquen Argentina.</title>
        <authorList>
            <person name="Urbieta M.S."/>
            <person name="Rascovan N."/>
            <person name="Castro C."/>
            <person name="Revale S."/>
            <person name="Giaveno M.A."/>
            <person name="Vazquez M.P."/>
            <person name="Donati E.R."/>
        </authorList>
    </citation>
    <scope>NUCLEOTIDE SEQUENCE [LARGE SCALE GENOMIC DNA]</scope>
    <source>
        <strain evidence="6 7">ALE1</strain>
    </source>
</reference>
<keyword evidence="4" id="KW-0963">Cytoplasm</keyword>
<dbReference type="SUPFAM" id="SSF56553">
    <property type="entry name" value="Insert subdomain of RNA polymerase alpha subunit"/>
    <property type="match status" value="1"/>
</dbReference>
<proteinExistence type="inferred from homology"/>
<keyword evidence="4" id="KW-0003">3Fe-4S</keyword>
<feature type="binding site" evidence="4">
    <location>
        <position position="206"/>
    </location>
    <ligand>
        <name>[3Fe-4S] cluster</name>
        <dbReference type="ChEBI" id="CHEBI:21137"/>
    </ligand>
</feature>
<gene>
    <name evidence="4" type="primary">rpo3</name>
    <name evidence="4" type="synonym">rpoD</name>
    <name evidence="6" type="ORF">CM19_10060</name>
</gene>
<accession>A0A031LK31</accession>
<organism evidence="6 7">
    <name type="scientific">Candidatus Acidianus copahuensis</name>
    <dbReference type="NCBI Taxonomy" id="1160895"/>
    <lineage>
        <taxon>Archaea</taxon>
        <taxon>Thermoproteota</taxon>
        <taxon>Thermoprotei</taxon>
        <taxon>Sulfolobales</taxon>
        <taxon>Sulfolobaceae</taxon>
        <taxon>Acidianus</taxon>
    </lineage>
</organism>
<feature type="binding site" evidence="4">
    <location>
        <position position="203"/>
    </location>
    <ligand>
        <name>[3Fe-4S] cluster</name>
        <dbReference type="ChEBI" id="CHEBI:21137"/>
    </ligand>
</feature>
<keyword evidence="4" id="KW-0548">Nucleotidyltransferase</keyword>
<dbReference type="InterPro" id="IPR011263">
    <property type="entry name" value="DNA-dir_RNA_pol_RpoA/D/Rpb3"/>
</dbReference>
<dbReference type="InterPro" id="IPR036643">
    <property type="entry name" value="RNApol_insert_sf"/>
</dbReference>
<dbReference type="InterPro" id="IPR022842">
    <property type="entry name" value="RNAP_Rpo3/Rpb3/RPAC1"/>
</dbReference>
<dbReference type="PANTHER" id="PTHR11800:SF2">
    <property type="entry name" value="DNA-DIRECTED RNA POLYMERASE II SUBUNIT RPB3"/>
    <property type="match status" value="1"/>
</dbReference>
<protein>
    <recommendedName>
        <fullName evidence="4">DNA-directed RNA polymerase subunit Rpo3</fullName>
        <ecNumber evidence="4">2.7.7.6</ecNumber>
    </recommendedName>
    <alternativeName>
        <fullName evidence="4">DNA-directed RNA polymerase subunit D</fullName>
    </alternativeName>
</protein>
<comment type="caution">
    <text evidence="6">The sequence shown here is derived from an EMBL/GenBank/DDBJ whole genome shotgun (WGS) entry which is preliminary data.</text>
</comment>
<dbReference type="InterPro" id="IPR050518">
    <property type="entry name" value="Rpo3/RPB3_RNA_Pol_subunit"/>
</dbReference>
<dbReference type="GO" id="GO:0003677">
    <property type="term" value="F:DNA binding"/>
    <property type="evidence" value="ECO:0007669"/>
    <property type="project" value="UniProtKB-UniRule"/>
</dbReference>
<dbReference type="SUPFAM" id="SSF55257">
    <property type="entry name" value="RBP11-like subunits of RNA polymerase"/>
    <property type="match status" value="1"/>
</dbReference>
<comment type="catalytic activity">
    <reaction evidence="4">
        <text>RNA(n) + a ribonucleoside 5'-triphosphate = RNA(n+1) + diphosphate</text>
        <dbReference type="Rhea" id="RHEA:21248"/>
        <dbReference type="Rhea" id="RHEA-COMP:14527"/>
        <dbReference type="Rhea" id="RHEA-COMP:17342"/>
        <dbReference type="ChEBI" id="CHEBI:33019"/>
        <dbReference type="ChEBI" id="CHEBI:61557"/>
        <dbReference type="ChEBI" id="CHEBI:140395"/>
        <dbReference type="EC" id="2.7.7.6"/>
    </reaction>
</comment>
<dbReference type="SMART" id="SM00662">
    <property type="entry name" value="RPOLD"/>
    <property type="match status" value="1"/>
</dbReference>
<dbReference type="GO" id="GO:0000428">
    <property type="term" value="C:DNA-directed RNA polymerase complex"/>
    <property type="evidence" value="ECO:0007669"/>
    <property type="project" value="UniProtKB-KW"/>
</dbReference>
<evidence type="ECO:0000256" key="4">
    <source>
        <dbReference type="HAMAP-Rule" id="MF_00320"/>
    </source>
</evidence>
<comment type="function">
    <text evidence="4">DNA-dependent RNA polymerase (RNAP) catalyzes the transcription of DNA into RNA using the four ribonucleoside triphosphates as substrates.</text>
</comment>
<evidence type="ECO:0000259" key="5">
    <source>
        <dbReference type="PROSITE" id="PS51379"/>
    </source>
</evidence>
<dbReference type="Proteomes" id="UP000024332">
    <property type="component" value="Unassembled WGS sequence"/>
</dbReference>
<dbReference type="RefSeq" id="WP_048100211.1">
    <property type="nucleotide sequence ID" value="NZ_JFZT01000048.1"/>
</dbReference>
<dbReference type="AlphaFoldDB" id="A0A031LK31"/>
<dbReference type="OrthoDB" id="84933at2157"/>
<comment type="cofactor">
    <cofactor evidence="4">
        <name>[3Fe-4S] cluster</name>
        <dbReference type="ChEBI" id="CHEBI:21137"/>
    </cofactor>
    <text evidence="4">Binds 1 [3Fe-4S] cluster.</text>
</comment>
<dbReference type="GO" id="GO:0046983">
    <property type="term" value="F:protein dimerization activity"/>
    <property type="evidence" value="ECO:0007669"/>
    <property type="project" value="InterPro"/>
</dbReference>
<dbReference type="GO" id="GO:0005737">
    <property type="term" value="C:cytoplasm"/>
    <property type="evidence" value="ECO:0007669"/>
    <property type="project" value="UniProtKB-SubCell"/>
</dbReference>
<dbReference type="InterPro" id="IPR036603">
    <property type="entry name" value="RBP11-like"/>
</dbReference>
<dbReference type="EC" id="2.7.7.6" evidence="4"/>
<dbReference type="EMBL" id="JFZT01000048">
    <property type="protein sequence ID" value="EZQ03163.1"/>
    <property type="molecule type" value="Genomic_DNA"/>
</dbReference>
<comment type="similarity">
    <text evidence="3 4">Belongs to the archaeal Rpo3/eukaryotic RPB3 RNA polymerase subunit family.</text>
</comment>
<dbReference type="GO" id="GO:0051538">
    <property type="term" value="F:3 iron, 4 sulfur cluster binding"/>
    <property type="evidence" value="ECO:0007669"/>
    <property type="project" value="UniProtKB-KW"/>
</dbReference>
<dbReference type="Gene3D" id="2.170.120.12">
    <property type="entry name" value="DNA-directed RNA polymerase, insert domain"/>
    <property type="match status" value="1"/>
</dbReference>
<dbReference type="GO" id="GO:0003899">
    <property type="term" value="F:DNA-directed RNA polymerase activity"/>
    <property type="evidence" value="ECO:0007669"/>
    <property type="project" value="UniProtKB-UniRule"/>
</dbReference>
<keyword evidence="4" id="KW-0808">Transferase</keyword>
<dbReference type="Gene3D" id="3.30.1360.10">
    <property type="entry name" value="RNA polymerase, RBP11-like subunit"/>
    <property type="match status" value="1"/>
</dbReference>
<dbReference type="PROSITE" id="PS51379">
    <property type="entry name" value="4FE4S_FER_2"/>
    <property type="match status" value="1"/>
</dbReference>
<dbReference type="Gene3D" id="3.30.70.20">
    <property type="match status" value="1"/>
</dbReference>
<evidence type="ECO:0000313" key="7">
    <source>
        <dbReference type="Proteomes" id="UP000024332"/>
    </source>
</evidence>
<evidence type="ECO:0000256" key="1">
    <source>
        <dbReference type="ARBA" id="ARBA00022478"/>
    </source>
</evidence>
<dbReference type="GO" id="GO:0006351">
    <property type="term" value="P:DNA-templated transcription"/>
    <property type="evidence" value="ECO:0007669"/>
    <property type="project" value="UniProtKB-UniRule"/>
</dbReference>
<dbReference type="GO" id="GO:0046872">
    <property type="term" value="F:metal ion binding"/>
    <property type="evidence" value="ECO:0007669"/>
    <property type="project" value="UniProtKB-KW"/>
</dbReference>
<comment type="subcellular location">
    <subcellularLocation>
        <location evidence="4">Cytoplasm</location>
    </subcellularLocation>
</comment>
<keyword evidence="1 4" id="KW-0240">DNA-directed RNA polymerase</keyword>
<dbReference type="STRING" id="1160895.CM19_10060"/>
<evidence type="ECO:0000313" key="6">
    <source>
        <dbReference type="EMBL" id="EZQ03163.1"/>
    </source>
</evidence>
<keyword evidence="4" id="KW-0479">Metal-binding</keyword>
<evidence type="ECO:0000256" key="2">
    <source>
        <dbReference type="ARBA" id="ARBA00023163"/>
    </source>
</evidence>
<dbReference type="Pfam" id="PF01193">
    <property type="entry name" value="RNA_pol_L"/>
    <property type="match status" value="1"/>
</dbReference>
<dbReference type="PANTHER" id="PTHR11800">
    <property type="entry name" value="DNA-DIRECTED RNA POLYMERASE"/>
    <property type="match status" value="1"/>
</dbReference>
<dbReference type="InterPro" id="IPR011262">
    <property type="entry name" value="DNA-dir_RNA_pol_insert"/>
</dbReference>
<evidence type="ECO:0000256" key="3">
    <source>
        <dbReference type="ARBA" id="ARBA00025804"/>
    </source>
</evidence>
<keyword evidence="4" id="KW-0408">Iron</keyword>
<keyword evidence="4" id="KW-0411">Iron-sulfur</keyword>
<dbReference type="HAMAP" id="MF_00320">
    <property type="entry name" value="RNApol_arch_Rpo3"/>
    <property type="match status" value="1"/>
</dbReference>
<dbReference type="InterPro" id="IPR017896">
    <property type="entry name" value="4Fe4S_Fe-S-bd"/>
</dbReference>
<feature type="domain" description="4Fe-4S ferredoxin-type" evidence="5">
    <location>
        <begin position="193"/>
        <end position="223"/>
    </location>
</feature>
<keyword evidence="7" id="KW-1185">Reference proteome</keyword>
<comment type="subunit">
    <text evidence="4">Part of the RNA polymerase complex.</text>
</comment>
<keyword evidence="2 4" id="KW-0804">Transcription</keyword>
<dbReference type="Pfam" id="PF01000">
    <property type="entry name" value="RNA_pol_A_bac"/>
    <property type="match status" value="1"/>
</dbReference>
<dbReference type="NCBIfam" id="NF001988">
    <property type="entry name" value="PRK00783.1"/>
    <property type="match status" value="1"/>
</dbReference>
<name>A0A031LK31_9CREN</name>